<comment type="subcellular location">
    <subcellularLocation>
        <location evidence="1">Cell outer membrane</location>
        <topology evidence="1">Lipid-anchor</topology>
    </subcellularLocation>
</comment>
<evidence type="ECO:0000256" key="6">
    <source>
        <dbReference type="ARBA" id="ARBA00023288"/>
    </source>
</evidence>
<evidence type="ECO:0000313" key="7">
    <source>
        <dbReference type="EMBL" id="OSI14681.1"/>
    </source>
</evidence>
<evidence type="ECO:0008006" key="9">
    <source>
        <dbReference type="Google" id="ProtNLM"/>
    </source>
</evidence>
<evidence type="ECO:0000256" key="5">
    <source>
        <dbReference type="ARBA" id="ARBA00023237"/>
    </source>
</evidence>
<keyword evidence="4" id="KW-0564">Palmitate</keyword>
<accession>A0A1X3D4N5</accession>
<dbReference type="Proteomes" id="UP000193118">
    <property type="component" value="Unassembled WGS sequence"/>
</dbReference>
<protein>
    <recommendedName>
        <fullName evidence="9">Prokaryotic lipo-attachment site family protein</fullName>
    </recommendedName>
</protein>
<reference evidence="8" key="1">
    <citation type="submission" date="2017-01" db="EMBL/GenBank/DDBJ databases">
        <authorList>
            <person name="Wolfgang W.J."/>
            <person name="Cole J."/>
            <person name="Wroblewski D."/>
            <person name="Mcginnis J."/>
            <person name="Musser K.A."/>
        </authorList>
    </citation>
    <scope>NUCLEOTIDE SEQUENCE [LARGE SCALE GENOMIC DNA]</scope>
    <source>
        <strain evidence="8">DSM 19151</strain>
    </source>
</reference>
<dbReference type="Pfam" id="PF13627">
    <property type="entry name" value="LptM_cons"/>
    <property type="match status" value="1"/>
</dbReference>
<dbReference type="EMBL" id="MTBO01000031">
    <property type="protein sequence ID" value="OSI14681.1"/>
    <property type="molecule type" value="Genomic_DNA"/>
</dbReference>
<dbReference type="RefSeq" id="WP_085366689.1">
    <property type="nucleotide sequence ID" value="NZ_CAUJPZ010000018.1"/>
</dbReference>
<dbReference type="GO" id="GO:0009279">
    <property type="term" value="C:cell outer membrane"/>
    <property type="evidence" value="ECO:0007669"/>
    <property type="project" value="UniProtKB-SubCell"/>
</dbReference>
<dbReference type="AlphaFoldDB" id="A0A1X3D4N5"/>
<evidence type="ECO:0000256" key="4">
    <source>
        <dbReference type="ARBA" id="ARBA00023139"/>
    </source>
</evidence>
<sequence>MKPTLLFAAAAVLLAGCGYKGDLYLPKEGDDARFGVIQTGLELPRKEPAAPEK</sequence>
<dbReference type="OrthoDB" id="8612217at2"/>
<keyword evidence="2" id="KW-0732">Signal</keyword>
<organism evidence="7 8">
    <name type="scientific">Neisseria dentiae</name>
    <dbReference type="NCBI Taxonomy" id="194197"/>
    <lineage>
        <taxon>Bacteria</taxon>
        <taxon>Pseudomonadati</taxon>
        <taxon>Pseudomonadota</taxon>
        <taxon>Betaproteobacteria</taxon>
        <taxon>Neisseriales</taxon>
        <taxon>Neisseriaceae</taxon>
        <taxon>Neisseria</taxon>
    </lineage>
</organism>
<gene>
    <name evidence="7" type="ORF">BWD09_10050</name>
</gene>
<keyword evidence="6" id="KW-0449">Lipoprotein</keyword>
<dbReference type="InterPro" id="IPR032831">
    <property type="entry name" value="LptM_cons"/>
</dbReference>
<dbReference type="NCBIfam" id="NF047847">
    <property type="entry name" value="SS_mature_LptM"/>
    <property type="match status" value="1"/>
</dbReference>
<evidence type="ECO:0000256" key="3">
    <source>
        <dbReference type="ARBA" id="ARBA00023136"/>
    </source>
</evidence>
<keyword evidence="8" id="KW-1185">Reference proteome</keyword>
<dbReference type="GeneID" id="94581648"/>
<evidence type="ECO:0000313" key="8">
    <source>
        <dbReference type="Proteomes" id="UP000193118"/>
    </source>
</evidence>
<evidence type="ECO:0000256" key="1">
    <source>
        <dbReference type="ARBA" id="ARBA00004459"/>
    </source>
</evidence>
<evidence type="ECO:0000256" key="2">
    <source>
        <dbReference type="ARBA" id="ARBA00022729"/>
    </source>
</evidence>
<dbReference type="STRING" id="194197.BWD09_10050"/>
<dbReference type="PROSITE" id="PS51257">
    <property type="entry name" value="PROKAR_LIPOPROTEIN"/>
    <property type="match status" value="1"/>
</dbReference>
<comment type="caution">
    <text evidence="7">The sequence shown here is derived from an EMBL/GenBank/DDBJ whole genome shotgun (WGS) entry which is preliminary data.</text>
</comment>
<keyword evidence="3" id="KW-0472">Membrane</keyword>
<name>A0A1X3D4N5_9NEIS</name>
<proteinExistence type="predicted"/>
<keyword evidence="5" id="KW-0998">Cell outer membrane</keyword>